<keyword evidence="2" id="KW-1185">Reference proteome</keyword>
<dbReference type="PANTHER" id="PTHR11122">
    <property type="entry name" value="APOSPORY-ASSOCIATED PROTEIN C-RELATED"/>
    <property type="match status" value="1"/>
</dbReference>
<gene>
    <name evidence="1" type="ORF">JOC95_000411</name>
</gene>
<comment type="caution">
    <text evidence="1">The sequence shown here is derived from an EMBL/GenBank/DDBJ whole genome shotgun (WGS) entry which is preliminary data.</text>
</comment>
<proteinExistence type="predicted"/>
<sequence length="282" mass="32465">MTKMENNFVEGLHTYNFYNTTTNSWLTVVPERGGIITELGFAGKELLYLNKDTLYNKDKNVRGGIPILFPISGQLTNGEYTWNDQVYPMSNHGFARNLVWSVLDTNEQHSSITLQLSSNEETRKSFPFDFDVTFTYILKENELVIEQQYRNTSNAPMPIAAGFHPYFKSDIKVFPMATDATKLYDYNDGLVKPYNGMVDLEAKKEAVVLLDAQQNKVEFDSITLTYGQEFRYVMLWTEQENDFVCVEPWMSLTDEFNKKNDLLYIEPGETLNTVFSIAIKST</sequence>
<reference evidence="1 2" key="1">
    <citation type="submission" date="2021-01" db="EMBL/GenBank/DDBJ databases">
        <title>Genomic Encyclopedia of Type Strains, Phase IV (KMG-IV): sequencing the most valuable type-strain genomes for metagenomic binning, comparative biology and taxonomic classification.</title>
        <authorList>
            <person name="Goeker M."/>
        </authorList>
    </citation>
    <scope>NUCLEOTIDE SEQUENCE [LARGE SCALE GENOMIC DNA]</scope>
    <source>
        <strain evidence="1 2">DSM 25879</strain>
    </source>
</reference>
<protein>
    <submittedName>
        <fullName evidence="1">Galactose mutarotase-like enzyme</fullName>
    </submittedName>
</protein>
<dbReference type="SUPFAM" id="SSF74650">
    <property type="entry name" value="Galactose mutarotase-like"/>
    <property type="match status" value="1"/>
</dbReference>
<dbReference type="InterPro" id="IPR011013">
    <property type="entry name" value="Gal_mutarotase_sf_dom"/>
</dbReference>
<dbReference type="EMBL" id="JAFBED010000001">
    <property type="protein sequence ID" value="MBM7618569.1"/>
    <property type="molecule type" value="Genomic_DNA"/>
</dbReference>
<dbReference type="InterPro" id="IPR008183">
    <property type="entry name" value="Aldose_1/G6P_1-epimerase"/>
</dbReference>
<evidence type="ECO:0000313" key="2">
    <source>
        <dbReference type="Proteomes" id="UP000737402"/>
    </source>
</evidence>
<accession>A0ABS2NV81</accession>
<dbReference type="Gene3D" id="2.70.98.10">
    <property type="match status" value="1"/>
</dbReference>
<organism evidence="1 2">
    <name type="scientific">Sutcliffiella tianshenii</name>
    <dbReference type="NCBI Taxonomy" id="1463404"/>
    <lineage>
        <taxon>Bacteria</taxon>
        <taxon>Bacillati</taxon>
        <taxon>Bacillota</taxon>
        <taxon>Bacilli</taxon>
        <taxon>Bacillales</taxon>
        <taxon>Bacillaceae</taxon>
        <taxon>Sutcliffiella</taxon>
    </lineage>
</organism>
<dbReference type="Proteomes" id="UP000737402">
    <property type="component" value="Unassembled WGS sequence"/>
</dbReference>
<name>A0ABS2NV81_9BACI</name>
<dbReference type="Pfam" id="PF01263">
    <property type="entry name" value="Aldose_epim"/>
    <property type="match status" value="1"/>
</dbReference>
<evidence type="ECO:0000313" key="1">
    <source>
        <dbReference type="EMBL" id="MBM7618569.1"/>
    </source>
</evidence>
<dbReference type="InterPro" id="IPR014718">
    <property type="entry name" value="GH-type_carb-bd"/>
</dbReference>
<dbReference type="PANTHER" id="PTHR11122:SF13">
    <property type="entry name" value="GLUCOSE-6-PHOSPHATE 1-EPIMERASE"/>
    <property type="match status" value="1"/>
</dbReference>